<dbReference type="NCBIfam" id="TIGR01802">
    <property type="entry name" value="CM_pl-yst"/>
    <property type="match status" value="1"/>
</dbReference>
<dbReference type="InterPro" id="IPR008238">
    <property type="entry name" value="Chorismate_mutase_AroQ_euk"/>
</dbReference>
<accession>K8EQ83</accession>
<sequence>MSSSSALCSCLSSGSSVTSTHRRRRASSSSSLTSSSSSSSFSSSRRGFSPPSVYLNKNKNKNNINNKNNNTSSSSSGRRRSSSSSSKLKVCAAMSSIDDPNFADLSDRLKLDNVRQSLIRQEDSIIFALIERSQYKVNDKIYKTNSIDVPCYDAKTGVRSSMIEFMLREREQMDGKIRRYTSPDEHAFYPESLPPLVIPPMNFGEVLHECALKININDRIKEMYVENIVPGMCESGDDNNYGSAGLCDVNCLQLISRRIHYGKFVAEAKFRAQPDEYSDLIRKQDGNGLMQLLTNQAVEDRVVARVTNKAAFYGQDINEEVPDASKVLTNPENQKYKVAPEIIADLYFKWIMPMTKDVQVEYLLQRLD</sequence>
<reference evidence="11 12" key="1">
    <citation type="submission" date="2011-10" db="EMBL/GenBank/DDBJ databases">
        <authorList>
            <person name="Genoscope - CEA"/>
        </authorList>
    </citation>
    <scope>NUCLEOTIDE SEQUENCE [LARGE SCALE GENOMIC DNA]</scope>
    <source>
        <strain evidence="11 12">RCC 1105</strain>
    </source>
</reference>
<feature type="region of interest" description="Disordered" evidence="9">
    <location>
        <begin position="1"/>
        <end position="87"/>
    </location>
</feature>
<dbReference type="InterPro" id="IPR036263">
    <property type="entry name" value="Chorismate_II_sf"/>
</dbReference>
<evidence type="ECO:0000313" key="11">
    <source>
        <dbReference type="EMBL" id="CCO14575.1"/>
    </source>
</evidence>
<gene>
    <name evidence="11" type="ORF">Bathy01g07110</name>
</gene>
<evidence type="ECO:0000256" key="9">
    <source>
        <dbReference type="SAM" id="MobiDB-lite"/>
    </source>
</evidence>
<evidence type="ECO:0000256" key="1">
    <source>
        <dbReference type="ARBA" id="ARBA00000824"/>
    </source>
</evidence>
<dbReference type="eggNOG" id="KOG0795">
    <property type="taxonomic scope" value="Eukaryota"/>
</dbReference>
<feature type="domain" description="Chorismate mutase" evidence="10">
    <location>
        <begin position="247"/>
        <end position="359"/>
    </location>
</feature>
<comment type="subcellular location">
    <subcellularLocation>
        <location evidence="2">Cytoplasm</location>
    </subcellularLocation>
</comment>
<dbReference type="PANTHER" id="PTHR21145:SF12">
    <property type="entry name" value="CHORISMATE MUTASE"/>
    <property type="match status" value="1"/>
</dbReference>
<organism evidence="11 12">
    <name type="scientific">Bathycoccus prasinos</name>
    <dbReference type="NCBI Taxonomy" id="41875"/>
    <lineage>
        <taxon>Eukaryota</taxon>
        <taxon>Viridiplantae</taxon>
        <taxon>Chlorophyta</taxon>
        <taxon>Mamiellophyceae</taxon>
        <taxon>Mamiellales</taxon>
        <taxon>Bathycoccaceae</taxon>
        <taxon>Bathycoccus</taxon>
    </lineage>
</organism>
<evidence type="ECO:0000256" key="6">
    <source>
        <dbReference type="ARBA" id="ARBA00022605"/>
    </source>
</evidence>
<comment type="catalytic activity">
    <reaction evidence="1">
        <text>chorismate = prephenate</text>
        <dbReference type="Rhea" id="RHEA:13897"/>
        <dbReference type="ChEBI" id="CHEBI:29748"/>
        <dbReference type="ChEBI" id="CHEBI:29934"/>
        <dbReference type="EC" id="5.4.99.5"/>
    </reaction>
</comment>
<dbReference type="SUPFAM" id="SSF48600">
    <property type="entry name" value="Chorismate mutase II"/>
    <property type="match status" value="1"/>
</dbReference>
<evidence type="ECO:0000256" key="2">
    <source>
        <dbReference type="ARBA" id="ARBA00004496"/>
    </source>
</evidence>
<dbReference type="Pfam" id="PF01817">
    <property type="entry name" value="CM_2"/>
    <property type="match status" value="1"/>
</dbReference>
<evidence type="ECO:0000256" key="3">
    <source>
        <dbReference type="ARBA" id="ARBA00004817"/>
    </source>
</evidence>
<evidence type="ECO:0000256" key="5">
    <source>
        <dbReference type="ARBA" id="ARBA00022490"/>
    </source>
</evidence>
<name>K8EQ83_9CHLO</name>
<dbReference type="GO" id="GO:0004106">
    <property type="term" value="F:chorismate mutase activity"/>
    <property type="evidence" value="ECO:0007669"/>
    <property type="project" value="UniProtKB-EC"/>
</dbReference>
<comment type="pathway">
    <text evidence="3">Metabolic intermediate biosynthesis; prephenate biosynthesis; prephenate from chorismate: step 1/1.</text>
</comment>
<keyword evidence="7" id="KW-0057">Aromatic amino acid biosynthesis</keyword>
<keyword evidence="12" id="KW-1185">Reference proteome</keyword>
<protein>
    <recommendedName>
        <fullName evidence="4">chorismate mutase</fullName>
        <ecNumber evidence="4">5.4.99.5</ecNumber>
    </recommendedName>
</protein>
<dbReference type="InterPro" id="IPR037039">
    <property type="entry name" value="CM_AroQ_sf_eucaryotic"/>
</dbReference>
<dbReference type="InterPro" id="IPR002701">
    <property type="entry name" value="CM_II_prokaryot"/>
</dbReference>
<dbReference type="GO" id="GO:0008652">
    <property type="term" value="P:amino acid biosynthetic process"/>
    <property type="evidence" value="ECO:0007669"/>
    <property type="project" value="UniProtKB-KW"/>
</dbReference>
<feature type="compositionally biased region" description="Low complexity" evidence="9">
    <location>
        <begin position="1"/>
        <end position="19"/>
    </location>
</feature>
<proteinExistence type="predicted"/>
<dbReference type="EC" id="5.4.99.5" evidence="4"/>
<dbReference type="STRING" id="41875.K8EQ83"/>
<dbReference type="Gene3D" id="1.10.590.10">
    <property type="entry name" value="Chorismate mutase, AroQ class superfamily, eukaryotic"/>
    <property type="match status" value="1"/>
</dbReference>
<evidence type="ECO:0000313" key="12">
    <source>
        <dbReference type="Proteomes" id="UP000198341"/>
    </source>
</evidence>
<dbReference type="UniPathway" id="UPA00120">
    <property type="reaction ID" value="UER00203"/>
</dbReference>
<dbReference type="EMBL" id="FO082278">
    <property type="protein sequence ID" value="CCO14575.1"/>
    <property type="molecule type" value="Genomic_DNA"/>
</dbReference>
<evidence type="ECO:0000259" key="10">
    <source>
        <dbReference type="Pfam" id="PF01817"/>
    </source>
</evidence>
<dbReference type="RefSeq" id="XP_007515696.1">
    <property type="nucleotide sequence ID" value="XM_007515634.1"/>
</dbReference>
<dbReference type="GO" id="GO:0005737">
    <property type="term" value="C:cytoplasm"/>
    <property type="evidence" value="ECO:0007669"/>
    <property type="project" value="UniProtKB-SubCell"/>
</dbReference>
<dbReference type="PANTHER" id="PTHR21145">
    <property type="entry name" value="CHORISMATE MUTASE"/>
    <property type="match status" value="1"/>
</dbReference>
<dbReference type="KEGG" id="bpg:Bathy01g07110"/>
<evidence type="ECO:0000256" key="4">
    <source>
        <dbReference type="ARBA" id="ARBA00012404"/>
    </source>
</evidence>
<feature type="compositionally biased region" description="Low complexity" evidence="9">
    <location>
        <begin position="27"/>
        <end position="87"/>
    </location>
</feature>
<dbReference type="GeneID" id="19018445"/>
<dbReference type="PROSITE" id="PS51169">
    <property type="entry name" value="CHORISMATE_MUT_3"/>
    <property type="match status" value="1"/>
</dbReference>
<evidence type="ECO:0000256" key="7">
    <source>
        <dbReference type="ARBA" id="ARBA00023141"/>
    </source>
</evidence>
<dbReference type="GO" id="GO:0046417">
    <property type="term" value="P:chorismate metabolic process"/>
    <property type="evidence" value="ECO:0007669"/>
    <property type="project" value="InterPro"/>
</dbReference>
<dbReference type="GO" id="GO:0009073">
    <property type="term" value="P:aromatic amino acid family biosynthetic process"/>
    <property type="evidence" value="ECO:0007669"/>
    <property type="project" value="UniProtKB-KW"/>
</dbReference>
<dbReference type="AlphaFoldDB" id="K8EQ83"/>
<dbReference type="OrthoDB" id="191918at2759"/>
<keyword evidence="5" id="KW-0963">Cytoplasm</keyword>
<keyword evidence="6" id="KW-0028">Amino-acid biosynthesis</keyword>
<keyword evidence="8" id="KW-0413">Isomerase</keyword>
<dbReference type="Proteomes" id="UP000198341">
    <property type="component" value="Chromosome 1"/>
</dbReference>
<evidence type="ECO:0000256" key="8">
    <source>
        <dbReference type="ARBA" id="ARBA00023235"/>
    </source>
</evidence>